<dbReference type="FunFam" id="3.40.50.300:FF:000029">
    <property type="entry name" value="Elongation factor G"/>
    <property type="match status" value="1"/>
</dbReference>
<keyword evidence="5 6" id="KW-0342">GTP-binding</keyword>
<comment type="caution">
    <text evidence="10">The sequence shown here is derived from an EMBL/GenBank/DDBJ whole genome shotgun (WGS) entry which is preliminary data.</text>
</comment>
<dbReference type="SUPFAM" id="SSF54211">
    <property type="entry name" value="Ribosomal protein S5 domain 2-like"/>
    <property type="match status" value="1"/>
</dbReference>
<gene>
    <name evidence="6" type="primary">fusA</name>
    <name evidence="10" type="ORF">UY59_C0036G0004</name>
</gene>
<comment type="similarity">
    <text evidence="1 6">Belongs to the TRAFAC class translation factor GTPase superfamily. Classic translation factor GTPase family. EF-G/EF-2 subfamily.</text>
</comment>
<dbReference type="InterPro" id="IPR035649">
    <property type="entry name" value="EFG_V"/>
</dbReference>
<dbReference type="CDD" id="cd01886">
    <property type="entry name" value="EF-G"/>
    <property type="match status" value="1"/>
</dbReference>
<dbReference type="InterPro" id="IPR053905">
    <property type="entry name" value="EF-G-like_DII"/>
</dbReference>
<dbReference type="InterPro" id="IPR009000">
    <property type="entry name" value="Transl_B-barrel_sf"/>
</dbReference>
<dbReference type="SUPFAM" id="SSF50447">
    <property type="entry name" value="Translation proteins"/>
    <property type="match status" value="1"/>
</dbReference>
<dbReference type="InterPro" id="IPR047872">
    <property type="entry name" value="EFG_IV"/>
</dbReference>
<evidence type="ECO:0000256" key="8">
    <source>
        <dbReference type="SAM" id="MobiDB-lite"/>
    </source>
</evidence>
<dbReference type="Gene3D" id="3.40.50.300">
    <property type="entry name" value="P-loop containing nucleotide triphosphate hydrolases"/>
    <property type="match status" value="1"/>
</dbReference>
<dbReference type="InterPro" id="IPR020568">
    <property type="entry name" value="Ribosomal_Su5_D2-typ_SF"/>
</dbReference>
<feature type="binding site" evidence="6">
    <location>
        <begin position="139"/>
        <end position="142"/>
    </location>
    <ligand>
        <name>GTP</name>
        <dbReference type="ChEBI" id="CHEBI:37565"/>
    </ligand>
</feature>
<name>A0A0G1WFS1_9BACT</name>
<keyword evidence="2 6" id="KW-0547">Nucleotide-binding</keyword>
<dbReference type="HAMAP" id="MF_00054_B">
    <property type="entry name" value="EF_G_EF_2_B"/>
    <property type="match status" value="1"/>
</dbReference>
<feature type="domain" description="Tr-type G" evidence="9">
    <location>
        <begin position="2"/>
        <end position="286"/>
    </location>
</feature>
<dbReference type="FunFam" id="3.30.230.10:FF:000003">
    <property type="entry name" value="Elongation factor G"/>
    <property type="match status" value="1"/>
</dbReference>
<dbReference type="PATRIC" id="fig|1618668.3.peg.471"/>
<proteinExistence type="inferred from homology"/>
<feature type="region of interest" description="Disordered" evidence="8">
    <location>
        <begin position="706"/>
        <end position="741"/>
    </location>
</feature>
<feature type="binding site" evidence="6">
    <location>
        <begin position="11"/>
        <end position="18"/>
    </location>
    <ligand>
        <name>GTP</name>
        <dbReference type="ChEBI" id="CHEBI:37565"/>
    </ligand>
</feature>
<dbReference type="PRINTS" id="PR00315">
    <property type="entry name" value="ELONGATNFCT"/>
</dbReference>
<dbReference type="InterPro" id="IPR027417">
    <property type="entry name" value="P-loop_NTPase"/>
</dbReference>
<evidence type="ECO:0000259" key="9">
    <source>
        <dbReference type="PROSITE" id="PS51722"/>
    </source>
</evidence>
<dbReference type="InterPro" id="IPR009022">
    <property type="entry name" value="EFG_III"/>
</dbReference>
<dbReference type="Gene3D" id="3.30.70.240">
    <property type="match status" value="1"/>
</dbReference>
<dbReference type="AlphaFoldDB" id="A0A0G1WFS1"/>
<dbReference type="CDD" id="cd01434">
    <property type="entry name" value="EFG_mtEFG1_IV"/>
    <property type="match status" value="1"/>
</dbReference>
<accession>A0A0G1WFS1</accession>
<dbReference type="Pfam" id="PF14492">
    <property type="entry name" value="EFG_III"/>
    <property type="match status" value="1"/>
</dbReference>
<dbReference type="GO" id="GO:0003924">
    <property type="term" value="F:GTPase activity"/>
    <property type="evidence" value="ECO:0007669"/>
    <property type="project" value="InterPro"/>
</dbReference>
<evidence type="ECO:0000256" key="4">
    <source>
        <dbReference type="ARBA" id="ARBA00022917"/>
    </source>
</evidence>
<dbReference type="CDD" id="cd16262">
    <property type="entry name" value="EFG_III"/>
    <property type="match status" value="1"/>
</dbReference>
<reference evidence="10 11" key="1">
    <citation type="journal article" date="2015" name="Nature">
        <title>rRNA introns, odd ribosomes, and small enigmatic genomes across a large radiation of phyla.</title>
        <authorList>
            <person name="Brown C.T."/>
            <person name="Hug L.A."/>
            <person name="Thomas B.C."/>
            <person name="Sharon I."/>
            <person name="Castelle C.J."/>
            <person name="Singh A."/>
            <person name="Wilkins M.J."/>
            <person name="Williams K.H."/>
            <person name="Banfield J.F."/>
        </authorList>
    </citation>
    <scope>NUCLEOTIDE SEQUENCE [LARGE SCALE GENOMIC DNA]</scope>
</reference>
<dbReference type="PANTHER" id="PTHR43261:SF1">
    <property type="entry name" value="RIBOSOME-RELEASING FACTOR 2, MITOCHONDRIAL"/>
    <property type="match status" value="1"/>
</dbReference>
<dbReference type="InterPro" id="IPR014721">
    <property type="entry name" value="Ribsml_uS5_D2-typ_fold_subgr"/>
</dbReference>
<sequence>MEKVRNFGIIAHIDAGKTTTSERILFYTGESHRIGEVHEGDTVTDWMEQERERGITITAAAITCFWNPTYMGTDTSNKHRFNIIDTPGHIDFTSEVKRSMRVLDGAVVVFDGVAGVEPQSETNWRYAEEANVPRICYINKLDRTGASFEKSYASILDRLSKKAVRLQIPIGEEGNFDGVVDLLAMKAYKFEGEMGANVVAYDIPEGVKTEAEKYHGELIERIVEHDEKLMNDYLEGKEVSVEDLKKLLRKAVCANEIFPVLTGTSLKNKGVQLILDAVVDYLPSPLDVPPAKGHNTDTGEEETRLASDEAPFAALVFKLQVDPFVGSLAFFRVYSGSIEAGTFVYNSANNKKERLGRIVRLQADKREDVKIAYAGEIVAAVGLKEVKIGHTLCNPEHPIALESIVFPEPVISMRVEPKTKADQEKLGIALSRLSDEDPTFRVMTDPETLETIISGMGELHLEILVERMKREFGVVATTGKPQVAYRETIQGTADVEYKHIKQTGGRGQYGHVKIHVKPLAPVVEGKKVKNNIEREDHFEFINNIKGGVIPQEYIQPIRKGLKEALERGVLAGYPVVDVSVDLYDGSYHDVDSSEIAFKLAAINAMQEALQKSKPVLLEPIMKLEVITPEKFMGDVTGSINAKRGQIESMSDRGQAKVVTAKVPLSELFGYTTQLRSLTEGRAVPNLEFSHYAVVPRNVQDDIIAQPCPPKGAGSQKLAESTRACAQGVYSDPQGKRPVESE</sequence>
<dbReference type="Pfam" id="PF00009">
    <property type="entry name" value="GTP_EFTU"/>
    <property type="match status" value="1"/>
</dbReference>
<dbReference type="Gene3D" id="3.30.70.870">
    <property type="entry name" value="Elongation Factor G (Translational Gtpase), domain 3"/>
    <property type="match status" value="1"/>
</dbReference>
<evidence type="ECO:0000256" key="5">
    <source>
        <dbReference type="ARBA" id="ARBA00023134"/>
    </source>
</evidence>
<dbReference type="InterPro" id="IPR000640">
    <property type="entry name" value="EFG_V-like"/>
</dbReference>
<dbReference type="FunFam" id="2.40.30.10:FF:000006">
    <property type="entry name" value="Elongation factor G"/>
    <property type="match status" value="1"/>
</dbReference>
<dbReference type="Pfam" id="PF22042">
    <property type="entry name" value="EF-G_D2"/>
    <property type="match status" value="1"/>
</dbReference>
<dbReference type="Pfam" id="PF03764">
    <property type="entry name" value="EFG_IV"/>
    <property type="match status" value="1"/>
</dbReference>
<keyword evidence="6" id="KW-0963">Cytoplasm</keyword>
<keyword evidence="4 6" id="KW-0648">Protein biosynthesis</keyword>
<comment type="subcellular location">
    <subcellularLocation>
        <location evidence="6">Cytoplasm</location>
    </subcellularLocation>
</comment>
<dbReference type="InterPro" id="IPR000795">
    <property type="entry name" value="T_Tr_GTP-bd_dom"/>
</dbReference>
<dbReference type="SMART" id="SM00889">
    <property type="entry name" value="EFG_IV"/>
    <property type="match status" value="1"/>
</dbReference>
<dbReference type="SUPFAM" id="SSF52540">
    <property type="entry name" value="P-loop containing nucleoside triphosphate hydrolases"/>
    <property type="match status" value="1"/>
</dbReference>
<dbReference type="FunFam" id="3.30.70.870:FF:000001">
    <property type="entry name" value="Elongation factor G"/>
    <property type="match status" value="1"/>
</dbReference>
<dbReference type="InterPro" id="IPR041095">
    <property type="entry name" value="EFG_II"/>
</dbReference>
<dbReference type="NCBIfam" id="TIGR00231">
    <property type="entry name" value="small_GTP"/>
    <property type="match status" value="1"/>
</dbReference>
<evidence type="ECO:0000256" key="7">
    <source>
        <dbReference type="NCBIfam" id="TIGR00484"/>
    </source>
</evidence>
<keyword evidence="3 6" id="KW-0251">Elongation factor</keyword>
<dbReference type="GO" id="GO:0005525">
    <property type="term" value="F:GTP binding"/>
    <property type="evidence" value="ECO:0007669"/>
    <property type="project" value="UniProtKB-UniRule"/>
</dbReference>
<dbReference type="InterPro" id="IPR005225">
    <property type="entry name" value="Small_GTP-bd"/>
</dbReference>
<evidence type="ECO:0000256" key="3">
    <source>
        <dbReference type="ARBA" id="ARBA00022768"/>
    </source>
</evidence>
<dbReference type="NCBIfam" id="TIGR00484">
    <property type="entry name" value="EF-G"/>
    <property type="match status" value="1"/>
</dbReference>
<evidence type="ECO:0000256" key="2">
    <source>
        <dbReference type="ARBA" id="ARBA00022741"/>
    </source>
</evidence>
<dbReference type="InterPro" id="IPR004540">
    <property type="entry name" value="Transl_elong_EFG/EF2"/>
</dbReference>
<evidence type="ECO:0000256" key="6">
    <source>
        <dbReference type="HAMAP-Rule" id="MF_00054"/>
    </source>
</evidence>
<dbReference type="PROSITE" id="PS51722">
    <property type="entry name" value="G_TR_2"/>
    <property type="match status" value="1"/>
</dbReference>
<dbReference type="FunFam" id="3.30.70.240:FF:000001">
    <property type="entry name" value="Elongation factor G"/>
    <property type="match status" value="1"/>
</dbReference>
<evidence type="ECO:0000256" key="1">
    <source>
        <dbReference type="ARBA" id="ARBA00005870"/>
    </source>
</evidence>
<dbReference type="GO" id="GO:0005737">
    <property type="term" value="C:cytoplasm"/>
    <property type="evidence" value="ECO:0007669"/>
    <property type="project" value="UniProtKB-SubCell"/>
</dbReference>
<dbReference type="CDD" id="cd04088">
    <property type="entry name" value="EFG_mtEFG_II"/>
    <property type="match status" value="1"/>
</dbReference>
<dbReference type="SMART" id="SM00838">
    <property type="entry name" value="EFG_C"/>
    <property type="match status" value="1"/>
</dbReference>
<dbReference type="EMBL" id="LCQO01000036">
    <property type="protein sequence ID" value="KKW17490.1"/>
    <property type="molecule type" value="Genomic_DNA"/>
</dbReference>
<dbReference type="Proteomes" id="UP000034057">
    <property type="component" value="Unassembled WGS sequence"/>
</dbReference>
<evidence type="ECO:0000313" key="10">
    <source>
        <dbReference type="EMBL" id="KKW17490.1"/>
    </source>
</evidence>
<dbReference type="InterPro" id="IPR031157">
    <property type="entry name" value="G_TR_CS"/>
</dbReference>
<dbReference type="InterPro" id="IPR005517">
    <property type="entry name" value="Transl_elong_EFG/EF2_IV"/>
</dbReference>
<dbReference type="InterPro" id="IPR035647">
    <property type="entry name" value="EFG_III/V"/>
</dbReference>
<dbReference type="GO" id="GO:0032790">
    <property type="term" value="P:ribosome disassembly"/>
    <property type="evidence" value="ECO:0007669"/>
    <property type="project" value="TreeGrafter"/>
</dbReference>
<dbReference type="Gene3D" id="2.40.30.10">
    <property type="entry name" value="Translation factors"/>
    <property type="match status" value="1"/>
</dbReference>
<dbReference type="Gene3D" id="3.30.230.10">
    <property type="match status" value="1"/>
</dbReference>
<dbReference type="NCBIfam" id="NF009381">
    <property type="entry name" value="PRK12740.1-5"/>
    <property type="match status" value="1"/>
</dbReference>
<protein>
    <recommendedName>
        <fullName evidence="6 7">Elongation factor G</fullName>
        <shortName evidence="6">EF-G</shortName>
    </recommendedName>
</protein>
<feature type="binding site" evidence="6">
    <location>
        <begin position="85"/>
        <end position="89"/>
    </location>
    <ligand>
        <name>GTP</name>
        <dbReference type="ChEBI" id="CHEBI:37565"/>
    </ligand>
</feature>
<dbReference type="SUPFAM" id="SSF54980">
    <property type="entry name" value="EF-G C-terminal domain-like"/>
    <property type="match status" value="2"/>
</dbReference>
<evidence type="ECO:0000313" key="11">
    <source>
        <dbReference type="Proteomes" id="UP000034057"/>
    </source>
</evidence>
<dbReference type="PANTHER" id="PTHR43261">
    <property type="entry name" value="TRANSLATION ELONGATION FACTOR G-RELATED"/>
    <property type="match status" value="1"/>
</dbReference>
<organism evidence="10 11">
    <name type="scientific">Candidatus Kaiserbacteria bacterium GW2011_GWA1_50_28</name>
    <dbReference type="NCBI Taxonomy" id="1618668"/>
    <lineage>
        <taxon>Bacteria</taxon>
        <taxon>Candidatus Kaiseribacteriota</taxon>
    </lineage>
</organism>
<dbReference type="Pfam" id="PF00679">
    <property type="entry name" value="EFG_C"/>
    <property type="match status" value="1"/>
</dbReference>
<dbReference type="PROSITE" id="PS00301">
    <property type="entry name" value="G_TR_1"/>
    <property type="match status" value="1"/>
</dbReference>
<dbReference type="GO" id="GO:0003746">
    <property type="term" value="F:translation elongation factor activity"/>
    <property type="evidence" value="ECO:0007669"/>
    <property type="project" value="UniProtKB-UniRule"/>
</dbReference>
<comment type="function">
    <text evidence="6">Catalyzes the GTP-dependent ribosomal translocation step during translation elongation. During this step, the ribosome changes from the pre-translocational (PRE) to the post-translocational (POST) state as the newly formed A-site-bound peptidyl-tRNA and P-site-bound deacylated tRNA move to the P and E sites, respectively. Catalyzes the coordinated movement of the two tRNA molecules, the mRNA and conformational changes in the ribosome.</text>
</comment>
<dbReference type="CDD" id="cd03713">
    <property type="entry name" value="EFG_mtEFG_C"/>
    <property type="match status" value="1"/>
</dbReference>